<accession>A0A8X6K845</accession>
<keyword evidence="1" id="KW-0378">Hydrolase</keyword>
<sequence>MRVLASGASLNDDFLKTLWLQRLPSEMQSILSVSSETLENLAKLADKIAEVRTDPFQNVSVMDKSTSSNPALPTNHREDLPNLLYQEVVALRQQVDALSQQFQRFSGWKSRNRSRMRSNFSRNTTRSLEREGSSEICYYHSKFGKHAKRYRSPCRYSKNGLPQFRWQTKRQPYTKAAYLYLIKKTRLKFLVDSGSDVSCLPVPEMFKKLSPEPLQLFAANNSKILTYGSKLLNIDLGLRRNFTWKFLIASVPIPIIGADLLENFELLVDLKRRKLIDSVATLSISGISAATDIISVKLISGDTYYQIVVKFPRFN</sequence>
<gene>
    <name evidence="3" type="primary">AVEN_11196_1</name>
    <name evidence="3" type="ORF">TNCT_409531</name>
</gene>
<feature type="domain" description="Peptidase A2" evidence="2">
    <location>
        <begin position="187"/>
        <end position="260"/>
    </location>
</feature>
<dbReference type="Gene3D" id="2.40.70.10">
    <property type="entry name" value="Acid Proteases"/>
    <property type="match status" value="1"/>
</dbReference>
<organism evidence="3 4">
    <name type="scientific">Trichonephila clavata</name>
    <name type="common">Joro spider</name>
    <name type="synonym">Nephila clavata</name>
    <dbReference type="NCBI Taxonomy" id="2740835"/>
    <lineage>
        <taxon>Eukaryota</taxon>
        <taxon>Metazoa</taxon>
        <taxon>Ecdysozoa</taxon>
        <taxon>Arthropoda</taxon>
        <taxon>Chelicerata</taxon>
        <taxon>Arachnida</taxon>
        <taxon>Araneae</taxon>
        <taxon>Araneomorphae</taxon>
        <taxon>Entelegynae</taxon>
        <taxon>Araneoidea</taxon>
        <taxon>Nephilidae</taxon>
        <taxon>Trichonephila</taxon>
    </lineage>
</organism>
<dbReference type="OrthoDB" id="7742044at2759"/>
<dbReference type="EMBL" id="BMAO01010120">
    <property type="protein sequence ID" value="GFQ64966.1"/>
    <property type="molecule type" value="Genomic_DNA"/>
</dbReference>
<dbReference type="PANTHER" id="PTHR33327:SF3">
    <property type="entry name" value="RNA-DIRECTED DNA POLYMERASE"/>
    <property type="match status" value="1"/>
</dbReference>
<dbReference type="FunFam" id="2.40.70.10:FF:000130">
    <property type="entry name" value="Retrovirus-related Pol polyprotein from transposon opus-like Protein"/>
    <property type="match status" value="1"/>
</dbReference>
<evidence type="ECO:0000313" key="4">
    <source>
        <dbReference type="Proteomes" id="UP000887116"/>
    </source>
</evidence>
<dbReference type="InterPro" id="IPR001995">
    <property type="entry name" value="Peptidase_A2_cat"/>
</dbReference>
<evidence type="ECO:0000256" key="1">
    <source>
        <dbReference type="ARBA" id="ARBA00022801"/>
    </source>
</evidence>
<dbReference type="PANTHER" id="PTHR33327">
    <property type="entry name" value="ENDONUCLEASE"/>
    <property type="match status" value="1"/>
</dbReference>
<dbReference type="PROSITE" id="PS50175">
    <property type="entry name" value="ASP_PROT_RETROV"/>
    <property type="match status" value="1"/>
</dbReference>
<dbReference type="SUPFAM" id="SSF50630">
    <property type="entry name" value="Acid proteases"/>
    <property type="match status" value="1"/>
</dbReference>
<keyword evidence="4" id="KW-1185">Reference proteome</keyword>
<reference evidence="3" key="1">
    <citation type="submission" date="2020-07" db="EMBL/GenBank/DDBJ databases">
        <title>Multicomponent nature underlies the extraordinary mechanical properties of spider dragline silk.</title>
        <authorList>
            <person name="Kono N."/>
            <person name="Nakamura H."/>
            <person name="Mori M."/>
            <person name="Yoshida Y."/>
            <person name="Ohtoshi R."/>
            <person name="Malay A.D."/>
            <person name="Moran D.A.P."/>
            <person name="Tomita M."/>
            <person name="Numata K."/>
            <person name="Arakawa K."/>
        </authorList>
    </citation>
    <scope>NUCLEOTIDE SEQUENCE</scope>
</reference>
<protein>
    <submittedName>
        <fullName evidence="3">Peptidase A2 domain-containing protein</fullName>
    </submittedName>
</protein>
<name>A0A8X6K845_TRICU</name>
<evidence type="ECO:0000259" key="2">
    <source>
        <dbReference type="PROSITE" id="PS50175"/>
    </source>
</evidence>
<dbReference type="Proteomes" id="UP000887116">
    <property type="component" value="Unassembled WGS sequence"/>
</dbReference>
<dbReference type="GO" id="GO:0004190">
    <property type="term" value="F:aspartic-type endopeptidase activity"/>
    <property type="evidence" value="ECO:0007669"/>
    <property type="project" value="InterPro"/>
</dbReference>
<dbReference type="AlphaFoldDB" id="A0A8X6K845"/>
<evidence type="ECO:0000313" key="3">
    <source>
        <dbReference type="EMBL" id="GFQ64966.1"/>
    </source>
</evidence>
<dbReference type="InterPro" id="IPR021109">
    <property type="entry name" value="Peptidase_aspartic_dom_sf"/>
</dbReference>
<comment type="caution">
    <text evidence="3">The sequence shown here is derived from an EMBL/GenBank/DDBJ whole genome shotgun (WGS) entry which is preliminary data.</text>
</comment>
<proteinExistence type="predicted"/>
<dbReference type="GO" id="GO:0006508">
    <property type="term" value="P:proteolysis"/>
    <property type="evidence" value="ECO:0007669"/>
    <property type="project" value="InterPro"/>
</dbReference>